<feature type="compositionally biased region" description="Basic and acidic residues" evidence="1">
    <location>
        <begin position="614"/>
        <end position="625"/>
    </location>
</feature>
<evidence type="ECO:0000259" key="2">
    <source>
        <dbReference type="PROSITE" id="PS50235"/>
    </source>
</evidence>
<feature type="domain" description="USP" evidence="2">
    <location>
        <begin position="304"/>
        <end position="575"/>
    </location>
</feature>
<dbReference type="InterPro" id="IPR050164">
    <property type="entry name" value="Peptidase_C19"/>
</dbReference>
<dbReference type="EMBL" id="OZ035841">
    <property type="protein sequence ID" value="CAL1590815.1"/>
    <property type="molecule type" value="Genomic_DNA"/>
</dbReference>
<dbReference type="SUPFAM" id="SSF54001">
    <property type="entry name" value="Cysteine proteinases"/>
    <property type="match status" value="2"/>
</dbReference>
<dbReference type="PROSITE" id="PS00972">
    <property type="entry name" value="USP_1"/>
    <property type="match status" value="1"/>
</dbReference>
<dbReference type="GO" id="GO:0005634">
    <property type="term" value="C:nucleus"/>
    <property type="evidence" value="ECO:0007669"/>
    <property type="project" value="TreeGrafter"/>
</dbReference>
<organism evidence="3 4">
    <name type="scientific">Knipowitschia caucasica</name>
    <name type="common">Caucasian dwarf goby</name>
    <name type="synonym">Pomatoschistus caucasicus</name>
    <dbReference type="NCBI Taxonomy" id="637954"/>
    <lineage>
        <taxon>Eukaryota</taxon>
        <taxon>Metazoa</taxon>
        <taxon>Chordata</taxon>
        <taxon>Craniata</taxon>
        <taxon>Vertebrata</taxon>
        <taxon>Euteleostomi</taxon>
        <taxon>Actinopterygii</taxon>
        <taxon>Neopterygii</taxon>
        <taxon>Teleostei</taxon>
        <taxon>Neoteleostei</taxon>
        <taxon>Acanthomorphata</taxon>
        <taxon>Gobiaria</taxon>
        <taxon>Gobiiformes</taxon>
        <taxon>Gobioidei</taxon>
        <taxon>Gobiidae</taxon>
        <taxon>Gobiinae</taxon>
        <taxon>Knipowitschia</taxon>
    </lineage>
</organism>
<evidence type="ECO:0000313" key="3">
    <source>
        <dbReference type="EMBL" id="CAL1590815.1"/>
    </source>
</evidence>
<dbReference type="GO" id="GO:0005829">
    <property type="term" value="C:cytosol"/>
    <property type="evidence" value="ECO:0007669"/>
    <property type="project" value="TreeGrafter"/>
</dbReference>
<dbReference type="InterPro" id="IPR038765">
    <property type="entry name" value="Papain-like_cys_pep_sf"/>
</dbReference>
<dbReference type="PANTHER" id="PTHR24006:SF899">
    <property type="entry name" value="UBIQUITIN CARBOXYL-TERMINAL HYDROLASE"/>
    <property type="match status" value="1"/>
</dbReference>
<dbReference type="GO" id="GO:0004843">
    <property type="term" value="F:cysteine-type deubiquitinase activity"/>
    <property type="evidence" value="ECO:0007669"/>
    <property type="project" value="InterPro"/>
</dbReference>
<dbReference type="GO" id="GO:0016579">
    <property type="term" value="P:protein deubiquitination"/>
    <property type="evidence" value="ECO:0007669"/>
    <property type="project" value="InterPro"/>
</dbReference>
<dbReference type="InterPro" id="IPR018200">
    <property type="entry name" value="USP_CS"/>
</dbReference>
<dbReference type="InterPro" id="IPR028889">
    <property type="entry name" value="USP"/>
</dbReference>
<evidence type="ECO:0000256" key="1">
    <source>
        <dbReference type="SAM" id="MobiDB-lite"/>
    </source>
</evidence>
<name>A0AAV2KPB2_KNICA</name>
<dbReference type="Pfam" id="PF00443">
    <property type="entry name" value="UCH"/>
    <property type="match status" value="2"/>
</dbReference>
<dbReference type="AlphaFoldDB" id="A0AAV2KPB2"/>
<keyword evidence="4" id="KW-1185">Reference proteome</keyword>
<protein>
    <recommendedName>
        <fullName evidence="2">USP domain-containing protein</fullName>
    </recommendedName>
</protein>
<proteinExistence type="predicted"/>
<evidence type="ECO:0000313" key="4">
    <source>
        <dbReference type="Proteomes" id="UP001497482"/>
    </source>
</evidence>
<dbReference type="InterPro" id="IPR001394">
    <property type="entry name" value="Peptidase_C19_UCH"/>
</dbReference>
<dbReference type="Proteomes" id="UP001497482">
    <property type="component" value="Chromosome 19"/>
</dbReference>
<dbReference type="CDD" id="cd02257">
    <property type="entry name" value="Peptidase_C19"/>
    <property type="match status" value="2"/>
</dbReference>
<gene>
    <name evidence="3" type="ORF">KC01_LOCUS20264</name>
</gene>
<sequence>MSRNGFDKKEAHFQPSEVSGVKYYGLVNQGATGFLNSVLQVLYTTQVFRERITSHIRNDPETKHIDRELNDLFLKLELNVAHTNNITDKLEISNVNVQRDAAEVYEKILRQTSPEASQMFRGKLTYRNTCQECHVPTESGSGFWLLPLSLSNNEDYSVERGILDFFHSSHISGDDQMYCETCDDKRDAVLETEITHPPEVLVLLLKCFDFDQTCKRYKTCSSVDVPMVLNVQNQTYELHAIVEHKGGIGRYIATIRSSYDGRWYTFDDRYVTLSRNQYFQYCLTERFSSAYLLFYQKRKAASYHGLLNLGATCYLNCILQVLFRTAAFRERVNNYVQNNPGTEHIDHELTDLFCELEGHWTYTYKIVKKLKIDNVFEPRDAAENYEKILRQTSLEASQIFHGELENISKCLDCGEEYKSTAGFWHLPLSLVDSADGYSVHRGLQDFFQREREVQMYCEECFKTCNAHTYCSLKLCPEVLVLLMKRFEYDNRHKIFVKNNCAVEVPYSLLIQPSYMYELYACVEHYGDLAYGHYISKIKDDGRWFFFNDLSVTSHIFEEKPTEKSETAYLLFYRRKTDSFNRDVSTARTPQEEHAIAEQNTKDNEKDGEDGTQDNNEKRPDDHEGSPHGGISENRYMDHLDQQFDQHHEEGSYIGAQALAEVENIRACESLMDIGNDQDDDEDRCAARVEQRGTENFDQ</sequence>
<feature type="region of interest" description="Disordered" evidence="1">
    <location>
        <begin position="582"/>
        <end position="633"/>
    </location>
</feature>
<feature type="compositionally biased region" description="Basic and acidic residues" evidence="1">
    <location>
        <begin position="589"/>
        <end position="604"/>
    </location>
</feature>
<accession>A0AAV2KPB2</accession>
<dbReference type="PANTHER" id="PTHR24006">
    <property type="entry name" value="UBIQUITIN CARBOXYL-TERMINAL HYDROLASE"/>
    <property type="match status" value="1"/>
</dbReference>
<dbReference type="PROSITE" id="PS50235">
    <property type="entry name" value="USP_3"/>
    <property type="match status" value="2"/>
</dbReference>
<reference evidence="3 4" key="1">
    <citation type="submission" date="2024-04" db="EMBL/GenBank/DDBJ databases">
        <authorList>
            <person name="Waldvogel A.-M."/>
            <person name="Schoenle A."/>
        </authorList>
    </citation>
    <scope>NUCLEOTIDE SEQUENCE [LARGE SCALE GENOMIC DNA]</scope>
</reference>
<dbReference type="Gene3D" id="3.90.70.10">
    <property type="entry name" value="Cysteine proteinases"/>
    <property type="match status" value="2"/>
</dbReference>
<feature type="domain" description="USP" evidence="2">
    <location>
        <begin position="24"/>
        <end position="298"/>
    </location>
</feature>